<organism evidence="1 2">
    <name type="scientific">Aliiroseovarius halocynthiae</name>
    <dbReference type="NCBI Taxonomy" id="985055"/>
    <lineage>
        <taxon>Bacteria</taxon>
        <taxon>Pseudomonadati</taxon>
        <taxon>Pseudomonadota</taxon>
        <taxon>Alphaproteobacteria</taxon>
        <taxon>Rhodobacterales</taxon>
        <taxon>Paracoccaceae</taxon>
        <taxon>Aliiroseovarius</taxon>
    </lineage>
</organism>
<name>A0A545SR96_9RHOB</name>
<dbReference type="AlphaFoldDB" id="A0A545SR96"/>
<sequence length="969" mass="106274">MIDQKLNEMGWTGTGLRFGAALLDPAAILASIATEGTAAPVIYSAKAGKLGRFLRAGTAGAAVNAGIEGYLVSQNPLQEWENVGFAAAAGFVLGGAVGAFGRTYDDIALSGAFEKALSAAEEVEAPLAARAAITGVPDGSVGAARVQPDVDLTAAEQVALDNYDAPKSAMGKARIDRVGILKQSDNGITRQVAGLLAEDGVGNANGTINVRSASEQTAREMRVRMARFYNVYNDEWNAWAKEQGLSWYQRGPASRAKFNNAVGSAVRRELDAGLDPHIQKVAATVKAEMKSLLEFGREKNIRGFNDIKDNYNYLTRKHRVEALDDLIERVGQGNVNQLMAKSLLSADEKWRVRNAGRAMATEALDYEDALNIGAAYVKSIRSRKYGHFDMNQALSGLDTEVLQEMLLDAGMGADEVARISDKVRFTRDTGEEGRMASAKMRLDLDETTTFDLRNADGTTSTIRIEDFLENDVEQLFTNYARSVLGAGFIEEALSHFKVAGKNGDMPQHAPSWETVKGYIAENSKLSQSAQATEFRRLDNLYKSVKGIAVEPPSNSREALRFLRDYNFIRIGGQLGVAQLAEIGNVLGQGGMKNMLQHMPALRGVFKGMRKGEFKDELFNEIEAVWGFGTDLTRHSPSVKMDDAHGSTFEGRNHSASKLQKADYALQQGKKVTSVASGMAHVNMVLQRMNSRVLVQRFMDNANGGRKINTKRLRVMGISDEMIERINGQLKAHVKEAQGLLGKKVAKINIDQWDDLDAKNTFINGVDRWAKKSVQENDIGNMPDFMSYEMYKTIAQFRSFMLAAYTKQLLSGLHHRDWETFSSYATSMLFGSLFYAAQQAVNAQGRADKGEWLEKRLAPEEIAKAGFQRAAFSSFIPMGVDEVVGFGGLDPVFSYRSRGLASGILGNPTYDLIVNLRKGASGVTSSILRSDYDFSQQDYRALTSTLFFQNAFVVRNVLNTIGGELPRFSH</sequence>
<reference evidence="1 2" key="1">
    <citation type="submission" date="2019-06" db="EMBL/GenBank/DDBJ databases">
        <title>A novel species of marine bacteria.</title>
        <authorList>
            <person name="Wang Y."/>
        </authorList>
    </citation>
    <scope>NUCLEOTIDE SEQUENCE [LARGE SCALE GENOMIC DNA]</scope>
    <source>
        <strain evidence="1 2">MA1-10</strain>
    </source>
</reference>
<evidence type="ECO:0000313" key="1">
    <source>
        <dbReference type="EMBL" id="TQV67482.1"/>
    </source>
</evidence>
<protein>
    <submittedName>
        <fullName evidence="1">Uncharacterized protein</fullName>
    </submittedName>
</protein>
<accession>A0A545SR96</accession>
<evidence type="ECO:0000313" key="2">
    <source>
        <dbReference type="Proteomes" id="UP000315816"/>
    </source>
</evidence>
<gene>
    <name evidence="1" type="ORF">FIL88_09665</name>
</gene>
<dbReference type="EMBL" id="VICH01000006">
    <property type="protein sequence ID" value="TQV67482.1"/>
    <property type="molecule type" value="Genomic_DNA"/>
</dbReference>
<keyword evidence="2" id="KW-1185">Reference proteome</keyword>
<proteinExistence type="predicted"/>
<dbReference type="Proteomes" id="UP000315816">
    <property type="component" value="Unassembled WGS sequence"/>
</dbReference>
<comment type="caution">
    <text evidence="1">The sequence shown here is derived from an EMBL/GenBank/DDBJ whole genome shotgun (WGS) entry which is preliminary data.</text>
</comment>